<feature type="signal peptide" evidence="12">
    <location>
        <begin position="1"/>
        <end position="20"/>
    </location>
</feature>
<feature type="compositionally biased region" description="Low complexity" evidence="11">
    <location>
        <begin position="108"/>
        <end position="134"/>
    </location>
</feature>
<gene>
    <name evidence="13" type="ORF">OOU_Y34scaffold00203g2</name>
</gene>
<keyword evidence="9" id="KW-0961">Cell wall biogenesis/degradation</keyword>
<dbReference type="InterPro" id="IPR051526">
    <property type="entry name" value="Beta-Glucosidase_SUN"/>
</dbReference>
<evidence type="ECO:0000256" key="5">
    <source>
        <dbReference type="ARBA" id="ARBA00022729"/>
    </source>
</evidence>
<keyword evidence="6" id="KW-0378">Hydrolase</keyword>
<evidence type="ECO:0000256" key="1">
    <source>
        <dbReference type="ARBA" id="ARBA00004191"/>
    </source>
</evidence>
<keyword evidence="5 12" id="KW-0732">Signal</keyword>
<comment type="subcellular location">
    <subcellularLocation>
        <location evidence="1">Secreted</location>
        <location evidence="1">Cell wall</location>
    </subcellularLocation>
</comment>
<evidence type="ECO:0000256" key="11">
    <source>
        <dbReference type="SAM" id="MobiDB-lite"/>
    </source>
</evidence>
<feature type="chain" id="PRO_5041636941" evidence="12">
    <location>
        <begin position="21"/>
        <end position="390"/>
    </location>
</feature>
<feature type="region of interest" description="Disordered" evidence="11">
    <location>
        <begin position="105"/>
        <end position="150"/>
    </location>
</feature>
<dbReference type="PANTHER" id="PTHR31316">
    <property type="entry name" value="BETA-GLUCOSIDASE-LIKE PROTEIN NCA3, MITOCHONDRIAL-RELATED"/>
    <property type="match status" value="1"/>
</dbReference>
<evidence type="ECO:0000256" key="2">
    <source>
        <dbReference type="ARBA" id="ARBA00010579"/>
    </source>
</evidence>
<evidence type="ECO:0000256" key="10">
    <source>
        <dbReference type="ARBA" id="ARBA00023326"/>
    </source>
</evidence>
<dbReference type="Proteomes" id="UP000011086">
    <property type="component" value="Unassembled WGS sequence"/>
</dbReference>
<evidence type="ECO:0000313" key="13">
    <source>
        <dbReference type="EMBL" id="ELQ42513.1"/>
    </source>
</evidence>
<keyword evidence="8" id="KW-0326">Glycosidase</keyword>
<evidence type="ECO:0000256" key="6">
    <source>
        <dbReference type="ARBA" id="ARBA00022801"/>
    </source>
</evidence>
<dbReference type="AlphaFoldDB" id="A0AA97P5Q6"/>
<evidence type="ECO:0000256" key="7">
    <source>
        <dbReference type="ARBA" id="ARBA00023277"/>
    </source>
</evidence>
<dbReference type="GO" id="GO:0016798">
    <property type="term" value="F:hydrolase activity, acting on glycosyl bonds"/>
    <property type="evidence" value="ECO:0007669"/>
    <property type="project" value="UniProtKB-KW"/>
</dbReference>
<keyword evidence="10" id="KW-0624">Polysaccharide degradation</keyword>
<name>A0AA97P5Q6_PYRO3</name>
<dbReference type="EMBL" id="JH793138">
    <property type="protein sequence ID" value="ELQ42513.1"/>
    <property type="molecule type" value="Genomic_DNA"/>
</dbReference>
<evidence type="ECO:0000256" key="4">
    <source>
        <dbReference type="ARBA" id="ARBA00022525"/>
    </source>
</evidence>
<dbReference type="GO" id="GO:0009277">
    <property type="term" value="C:fungal-type cell wall"/>
    <property type="evidence" value="ECO:0007669"/>
    <property type="project" value="TreeGrafter"/>
</dbReference>
<dbReference type="GO" id="GO:0000272">
    <property type="term" value="P:polysaccharide catabolic process"/>
    <property type="evidence" value="ECO:0007669"/>
    <property type="project" value="UniProtKB-KW"/>
</dbReference>
<dbReference type="GO" id="GO:0031505">
    <property type="term" value="P:fungal-type cell wall organization"/>
    <property type="evidence" value="ECO:0007669"/>
    <property type="project" value="TreeGrafter"/>
</dbReference>
<evidence type="ECO:0000256" key="9">
    <source>
        <dbReference type="ARBA" id="ARBA00023316"/>
    </source>
</evidence>
<dbReference type="Pfam" id="PF03856">
    <property type="entry name" value="SUN"/>
    <property type="match status" value="1"/>
</dbReference>
<dbReference type="GO" id="GO:0009986">
    <property type="term" value="C:cell surface"/>
    <property type="evidence" value="ECO:0007669"/>
    <property type="project" value="TreeGrafter"/>
</dbReference>
<protein>
    <submittedName>
        <fullName evidence="13">Septation protein SUN4</fullName>
    </submittedName>
</protein>
<sequence>MKGLAHLTLAATLIAGVAEAQHANHHRHLHAKRDVAKRSPEVVVKYEQGPTETTYVIDGKTISADEAKAGLADGRYLVVGESEPVFSPPPPPAPKSTTQAAIFVEQKPTSSSSSSEAPKPTSTAPPSSNTSTPTGLDAPSPTARSLPDEKKWTPGTMIATLHQTVSGGCTPNCFCSYACPNGYQKTQWPETSQGATGQSIGGLWCNAEGFLELTRPEVKTLCTAGAGGVFVQNNLPGTVAVCQTDYPGNEQMSIPLETLPGQKYTLTNPDAKKSYFWKGSPTSGQFYVNPLNVPVEDACVWTSPTNPDSAGNWAPVNMGVGKDVHGITYLSIFPNLPTSHAQLDFDIEITGDITAPCALKGGSYTGGGNGCTTAISKPGGQATIVFSKGS</sequence>
<comment type="similarity">
    <text evidence="2">Belongs to the SUN family.</text>
</comment>
<dbReference type="InterPro" id="IPR005556">
    <property type="entry name" value="SUN"/>
</dbReference>
<dbReference type="PANTHER" id="PTHR31316:SF0">
    <property type="entry name" value="SECRETED BETA-GLUCOSIDASE SIM1-RELATED"/>
    <property type="match status" value="1"/>
</dbReference>
<evidence type="ECO:0000256" key="3">
    <source>
        <dbReference type="ARBA" id="ARBA00022512"/>
    </source>
</evidence>
<proteinExistence type="inferred from homology"/>
<evidence type="ECO:0000256" key="12">
    <source>
        <dbReference type="SAM" id="SignalP"/>
    </source>
</evidence>
<evidence type="ECO:0000256" key="8">
    <source>
        <dbReference type="ARBA" id="ARBA00023295"/>
    </source>
</evidence>
<keyword evidence="7" id="KW-0119">Carbohydrate metabolism</keyword>
<keyword evidence="4" id="KW-0964">Secreted</keyword>
<reference evidence="13" key="1">
    <citation type="journal article" date="2012" name="PLoS Genet.">
        <title>Comparative analysis of the genomes of two field isolates of the rice blast fungus Magnaporthe oryzae.</title>
        <authorList>
            <person name="Xue M."/>
            <person name="Yang J."/>
            <person name="Li Z."/>
            <person name="Hu S."/>
            <person name="Yao N."/>
            <person name="Dean R.A."/>
            <person name="Zhao W."/>
            <person name="Shen M."/>
            <person name="Zhang H."/>
            <person name="Li C."/>
            <person name="Liu L."/>
            <person name="Cao L."/>
            <person name="Xu X."/>
            <person name="Xing Y."/>
            <person name="Hsiang T."/>
            <person name="Zhang Z."/>
            <person name="Xu J.R."/>
            <person name="Peng Y.L."/>
        </authorList>
    </citation>
    <scope>NUCLEOTIDE SEQUENCE</scope>
    <source>
        <strain evidence="13">Y34</strain>
    </source>
</reference>
<keyword evidence="3" id="KW-0134">Cell wall</keyword>
<organism evidence="13">
    <name type="scientific">Pyricularia oryzae (strain Y34)</name>
    <name type="common">Rice blast fungus</name>
    <name type="synonym">Magnaporthe oryzae</name>
    <dbReference type="NCBI Taxonomy" id="1143189"/>
    <lineage>
        <taxon>Eukaryota</taxon>
        <taxon>Fungi</taxon>
        <taxon>Dikarya</taxon>
        <taxon>Ascomycota</taxon>
        <taxon>Pezizomycotina</taxon>
        <taxon>Sordariomycetes</taxon>
        <taxon>Sordariomycetidae</taxon>
        <taxon>Magnaporthales</taxon>
        <taxon>Pyriculariaceae</taxon>
        <taxon>Pyricularia</taxon>
    </lineage>
</organism>
<accession>A0AA97P5Q6</accession>